<dbReference type="PANTHER" id="PTHR11727:SF7">
    <property type="entry name" value="DIMETHYLADENOSINE TRANSFERASE-RELATED"/>
    <property type="match status" value="1"/>
</dbReference>
<comment type="similarity">
    <text evidence="7">Belongs to the class I-like SAM-binding methyltransferase superfamily. rRNA adenine N(6)-methyltransferase family. RsmA subfamily.</text>
</comment>
<feature type="binding site" evidence="7 8">
    <location>
        <position position="59"/>
    </location>
    <ligand>
        <name>S-adenosyl-L-methionine</name>
        <dbReference type="ChEBI" id="CHEBI:59789"/>
    </ligand>
</feature>
<dbReference type="InterPro" id="IPR023165">
    <property type="entry name" value="rRNA_Ade_diMease-like_C"/>
</dbReference>
<dbReference type="GeneID" id="78152277"/>
<dbReference type="Pfam" id="PF00398">
    <property type="entry name" value="RrnaAD"/>
    <property type="match status" value="1"/>
</dbReference>
<evidence type="ECO:0000256" key="3">
    <source>
        <dbReference type="ARBA" id="ARBA00022603"/>
    </source>
</evidence>
<feature type="binding site" evidence="7 8">
    <location>
        <position position="39"/>
    </location>
    <ligand>
        <name>S-adenosyl-L-methionine</name>
        <dbReference type="ChEBI" id="CHEBI:59789"/>
    </ligand>
</feature>
<comment type="catalytic activity">
    <reaction evidence="7">
        <text>adenosine(1518)/adenosine(1519) in 16S rRNA + 4 S-adenosyl-L-methionine = N(6)-dimethyladenosine(1518)/N(6)-dimethyladenosine(1519) in 16S rRNA + 4 S-adenosyl-L-homocysteine + 4 H(+)</text>
        <dbReference type="Rhea" id="RHEA:19609"/>
        <dbReference type="Rhea" id="RHEA-COMP:10232"/>
        <dbReference type="Rhea" id="RHEA-COMP:10233"/>
        <dbReference type="ChEBI" id="CHEBI:15378"/>
        <dbReference type="ChEBI" id="CHEBI:57856"/>
        <dbReference type="ChEBI" id="CHEBI:59789"/>
        <dbReference type="ChEBI" id="CHEBI:74411"/>
        <dbReference type="ChEBI" id="CHEBI:74493"/>
        <dbReference type="EC" id="2.1.1.182"/>
    </reaction>
</comment>
<dbReference type="PANTHER" id="PTHR11727">
    <property type="entry name" value="DIMETHYLADENOSINE TRANSFERASE"/>
    <property type="match status" value="1"/>
</dbReference>
<dbReference type="RefSeq" id="WP_034327869.1">
    <property type="nucleotide sequence ID" value="NZ_CAJTQN010000001.1"/>
</dbReference>
<evidence type="ECO:0000313" key="11">
    <source>
        <dbReference type="EMBL" id="TLD78938.1"/>
    </source>
</evidence>
<dbReference type="PROSITE" id="PS51689">
    <property type="entry name" value="SAM_RNA_A_N6_MT"/>
    <property type="match status" value="1"/>
</dbReference>
<feature type="binding site" evidence="7 8">
    <location>
        <position position="15"/>
    </location>
    <ligand>
        <name>S-adenosyl-L-methionine</name>
        <dbReference type="ChEBI" id="CHEBI:59789"/>
    </ligand>
</feature>
<dbReference type="KEGG" id="hty:BN2458_PEG2078"/>
<dbReference type="EMBL" id="LN907858">
    <property type="protein sequence ID" value="CUU40961.1"/>
    <property type="molecule type" value="Genomic_DNA"/>
</dbReference>
<evidence type="ECO:0000256" key="5">
    <source>
        <dbReference type="ARBA" id="ARBA00022691"/>
    </source>
</evidence>
<dbReference type="GO" id="GO:0052908">
    <property type="term" value="F:16S rRNA (adenine(1518)-N(6)/adenine(1519)-N(6))-dimethyltransferase activity"/>
    <property type="evidence" value="ECO:0007669"/>
    <property type="project" value="UniProtKB-EC"/>
</dbReference>
<evidence type="ECO:0000313" key="10">
    <source>
        <dbReference type="EMBL" id="CUU40961.1"/>
    </source>
</evidence>
<feature type="domain" description="Ribosomal RNA adenine methylase transferase N-terminal" evidence="9">
    <location>
        <begin position="24"/>
        <end position="192"/>
    </location>
</feature>
<name>A0A099UEX2_9HELI</name>
<dbReference type="EC" id="2.1.1.182" evidence="7"/>
<dbReference type="InterPro" id="IPR020596">
    <property type="entry name" value="rRNA_Ade_Mease_Trfase_CS"/>
</dbReference>
<dbReference type="PATRIC" id="fig|76936.10.peg.2029"/>
<evidence type="ECO:0000256" key="8">
    <source>
        <dbReference type="PROSITE-ProRule" id="PRU01026"/>
    </source>
</evidence>
<feature type="binding site" evidence="7 8">
    <location>
        <position position="13"/>
    </location>
    <ligand>
        <name>S-adenosyl-L-methionine</name>
        <dbReference type="ChEBI" id="CHEBI:59789"/>
    </ligand>
</feature>
<dbReference type="Proteomes" id="UP000064525">
    <property type="component" value="Chromosome I"/>
</dbReference>
<dbReference type="Gene3D" id="3.40.50.150">
    <property type="entry name" value="Vaccinia Virus protein VP39"/>
    <property type="match status" value="1"/>
</dbReference>
<dbReference type="AlphaFoldDB" id="A0A099UEX2"/>
<dbReference type="NCBIfam" id="TIGR00755">
    <property type="entry name" value="ksgA"/>
    <property type="match status" value="1"/>
</dbReference>
<comment type="caution">
    <text evidence="7 8">Lacks conserved residue(s) required for the propagation of feature annotation.</text>
</comment>
<accession>A0A099UEX2</accession>
<dbReference type="InterPro" id="IPR029063">
    <property type="entry name" value="SAM-dependent_MTases_sf"/>
</dbReference>
<comment type="function">
    <text evidence="7">Specifically dimethylates two adjacent adenosines (A1518 and A1519) in the loop of a conserved hairpin near the 3'-end of 16S rRNA in the 30S particle. May play a critical role in biogenesis of 30S subunits.</text>
</comment>
<evidence type="ECO:0000256" key="1">
    <source>
        <dbReference type="ARBA" id="ARBA00022490"/>
    </source>
</evidence>
<dbReference type="STRING" id="76936.BN2458_PEG2078"/>
<organism evidence="10 13">
    <name type="scientific">Helicobacter typhlonius</name>
    <dbReference type="NCBI Taxonomy" id="76936"/>
    <lineage>
        <taxon>Bacteria</taxon>
        <taxon>Pseudomonadati</taxon>
        <taxon>Campylobacterota</taxon>
        <taxon>Epsilonproteobacteria</taxon>
        <taxon>Campylobacterales</taxon>
        <taxon>Helicobacteraceae</taxon>
        <taxon>Helicobacter</taxon>
    </lineage>
</organism>
<keyword evidence="1 7" id="KW-0963">Cytoplasm</keyword>
<reference evidence="13" key="2">
    <citation type="submission" date="2015-11" db="EMBL/GenBank/DDBJ databases">
        <authorList>
            <person name="Anvar S.Y."/>
        </authorList>
    </citation>
    <scope>NUCLEOTIDE SEQUENCE [LARGE SCALE GENOMIC DNA]</scope>
</reference>
<dbReference type="PROSITE" id="PS01131">
    <property type="entry name" value="RRNA_A_DIMETH"/>
    <property type="match status" value="1"/>
</dbReference>
<keyword evidence="2 7" id="KW-0698">rRNA processing</keyword>
<dbReference type="SUPFAM" id="SSF53335">
    <property type="entry name" value="S-adenosyl-L-methionine-dependent methyltransferases"/>
    <property type="match status" value="1"/>
</dbReference>
<reference evidence="10" key="3">
    <citation type="submission" date="2015-11" db="EMBL/GenBank/DDBJ databases">
        <authorList>
            <person name="Zhang Y."/>
            <person name="Guo Z."/>
        </authorList>
    </citation>
    <scope>NUCLEOTIDE SEQUENCE</scope>
    <source>
        <strain evidence="10">1</strain>
    </source>
</reference>
<dbReference type="SMART" id="SM00650">
    <property type="entry name" value="rADc"/>
    <property type="match status" value="1"/>
</dbReference>
<feature type="binding site" evidence="7 8">
    <location>
        <position position="108"/>
    </location>
    <ligand>
        <name>S-adenosyl-L-methionine</name>
        <dbReference type="ChEBI" id="CHEBI:59789"/>
    </ligand>
</feature>
<comment type="subcellular location">
    <subcellularLocation>
        <location evidence="7">Cytoplasm</location>
    </subcellularLocation>
</comment>
<keyword evidence="6 7" id="KW-0694">RNA-binding</keyword>
<evidence type="ECO:0000313" key="12">
    <source>
        <dbReference type="Proteomes" id="UP000029925"/>
    </source>
</evidence>
<dbReference type="GO" id="GO:0003723">
    <property type="term" value="F:RNA binding"/>
    <property type="evidence" value="ECO:0007669"/>
    <property type="project" value="UniProtKB-UniRule"/>
</dbReference>
<sequence length="277" mass="31500">MKSYKAKKHFGQNFLQDSHYLHKIIQSIPTLPIQCVEIGVGLGDLTQELLKIESLIAYEVDLDLCSLLDKKFSSHIQSGRLKIIYENVLNFPQEQQWLYENEYKVVSNLPYYIATHIILRLLRDDFCRALLVMTQKEVAQKFCATSGKSDFCALSVLTQSFGEAQLLFDVPNTAFSPVPKVTSSVFVIQKHCAKPFKGFSLYDLESFLKCAFIAPRKTLFKNLSTTFDKCVLQEALESVGISLNARAHEVETKSFHHILQILKKGHSNGRKECNRAT</sequence>
<keyword evidence="3 7" id="KW-0489">Methyltransferase</keyword>
<dbReference type="InterPro" id="IPR001737">
    <property type="entry name" value="KsgA/Erm"/>
</dbReference>
<dbReference type="HAMAP" id="MF_00607">
    <property type="entry name" value="16SrRNA_methyltr_A"/>
    <property type="match status" value="1"/>
</dbReference>
<dbReference type="EMBL" id="JRPF02000003">
    <property type="protein sequence ID" value="TLD78938.1"/>
    <property type="molecule type" value="Genomic_DNA"/>
</dbReference>
<evidence type="ECO:0000259" key="9">
    <source>
        <dbReference type="SMART" id="SM00650"/>
    </source>
</evidence>
<dbReference type="Gene3D" id="1.10.8.100">
    <property type="entry name" value="Ribosomal RNA adenine dimethylase-like, domain 2"/>
    <property type="match status" value="1"/>
</dbReference>
<keyword evidence="4 7" id="KW-0808">Transferase</keyword>
<reference evidence="11 12" key="1">
    <citation type="journal article" date="2014" name="Genome Announc.">
        <title>Draft genome sequences of eight enterohepatic helicobacter species isolated from both laboratory and wild rodents.</title>
        <authorList>
            <person name="Sheh A."/>
            <person name="Shen Z."/>
            <person name="Fox J.G."/>
        </authorList>
    </citation>
    <scope>NUCLEOTIDE SEQUENCE [LARGE SCALE GENOMIC DNA]</scope>
    <source>
        <strain evidence="11 12">MIT 98-6810</strain>
    </source>
</reference>
<evidence type="ECO:0000256" key="4">
    <source>
        <dbReference type="ARBA" id="ARBA00022679"/>
    </source>
</evidence>
<keyword evidence="12" id="KW-1185">Reference proteome</keyword>
<evidence type="ECO:0000313" key="13">
    <source>
        <dbReference type="Proteomes" id="UP000064525"/>
    </source>
</evidence>
<dbReference type="GO" id="GO:0005829">
    <property type="term" value="C:cytosol"/>
    <property type="evidence" value="ECO:0007669"/>
    <property type="project" value="TreeGrafter"/>
</dbReference>
<dbReference type="InterPro" id="IPR020598">
    <property type="entry name" value="rRNA_Ade_methylase_Trfase_N"/>
</dbReference>
<evidence type="ECO:0000256" key="7">
    <source>
        <dbReference type="HAMAP-Rule" id="MF_00607"/>
    </source>
</evidence>
<dbReference type="OrthoDB" id="9814755at2"/>
<proteinExistence type="inferred from homology"/>
<keyword evidence="5 7" id="KW-0949">S-adenosyl-L-methionine</keyword>
<gene>
    <name evidence="7 11" type="primary">rsmA</name>
    <name evidence="7" type="synonym">ksgA</name>
    <name evidence="10" type="ORF">BN2458_PEG2078</name>
    <name evidence="11" type="ORF">LS75_004110</name>
</gene>
<dbReference type="InterPro" id="IPR011530">
    <property type="entry name" value="rRNA_adenine_dimethylase"/>
</dbReference>
<dbReference type="Proteomes" id="UP000029925">
    <property type="component" value="Unassembled WGS sequence"/>
</dbReference>
<evidence type="ECO:0000256" key="6">
    <source>
        <dbReference type="ARBA" id="ARBA00022884"/>
    </source>
</evidence>
<evidence type="ECO:0000256" key="2">
    <source>
        <dbReference type="ARBA" id="ARBA00022552"/>
    </source>
</evidence>
<protein>
    <recommendedName>
        <fullName evidence="7">Ribosomal RNA small subunit methyltransferase A</fullName>
        <ecNumber evidence="7">2.1.1.182</ecNumber>
    </recommendedName>
    <alternativeName>
        <fullName evidence="7">16S rRNA (adenine(1518)-N(6)/adenine(1519)-N(6))-dimethyltransferase</fullName>
    </alternativeName>
    <alternativeName>
        <fullName evidence="7">16S rRNA dimethyladenosine transferase</fullName>
    </alternativeName>
    <alternativeName>
        <fullName evidence="7">16S rRNA dimethylase</fullName>
    </alternativeName>
    <alternativeName>
        <fullName evidence="7">S-adenosylmethionine-6-N', N'-adenosyl(rRNA) dimethyltransferase</fullName>
    </alternativeName>
</protein>